<keyword evidence="3" id="KW-1185">Reference proteome</keyword>
<proteinExistence type="predicted"/>
<protein>
    <submittedName>
        <fullName evidence="2">Uncharacterized protein</fullName>
    </submittedName>
</protein>
<feature type="region of interest" description="Disordered" evidence="1">
    <location>
        <begin position="129"/>
        <end position="188"/>
    </location>
</feature>
<dbReference type="VEuPathDB" id="FungiDB:PHYBLDRAFT_168235"/>
<reference evidence="3" key="1">
    <citation type="submission" date="2015-06" db="EMBL/GenBank/DDBJ databases">
        <title>Expansion of signal transduction pathways in fungi by whole-genome duplication.</title>
        <authorList>
            <consortium name="DOE Joint Genome Institute"/>
            <person name="Corrochano L.M."/>
            <person name="Kuo A."/>
            <person name="Marcet-Houben M."/>
            <person name="Polaino S."/>
            <person name="Salamov A."/>
            <person name="Villalobos J.M."/>
            <person name="Alvarez M.I."/>
            <person name="Avalos J."/>
            <person name="Benito E.P."/>
            <person name="Benoit I."/>
            <person name="Burger G."/>
            <person name="Camino L.P."/>
            <person name="Canovas D."/>
            <person name="Cerda-Olmedo E."/>
            <person name="Cheng J.-F."/>
            <person name="Dominguez A."/>
            <person name="Elias M."/>
            <person name="Eslava A.P."/>
            <person name="Glaser F."/>
            <person name="Grimwood J."/>
            <person name="Gutierrez G."/>
            <person name="Heitman J."/>
            <person name="Henrissat B."/>
            <person name="Iturriaga E.A."/>
            <person name="Lang B.F."/>
            <person name="Lavin J.L."/>
            <person name="Lee S."/>
            <person name="Li W."/>
            <person name="Lindquist E."/>
            <person name="Lopez-Garcia S."/>
            <person name="Luque E.M."/>
            <person name="Marcos A.T."/>
            <person name="Martin J."/>
            <person name="McCluskey K."/>
            <person name="Medina H.R."/>
            <person name="Miralles-Duran A."/>
            <person name="Miyazaki A."/>
            <person name="Munoz-Torres E."/>
            <person name="Oguiza J.A."/>
            <person name="Ohm R."/>
            <person name="Olmedo M."/>
            <person name="Orejas M."/>
            <person name="Ortiz-Castellanos L."/>
            <person name="Pisabarro A.G."/>
            <person name="Rodriguez-Romero J."/>
            <person name="Ruiz-Herrera J."/>
            <person name="Ruiz-Vazquez R."/>
            <person name="Sanz C."/>
            <person name="Schackwitz W."/>
            <person name="Schmutz J."/>
            <person name="Shahriari M."/>
            <person name="Shelest E."/>
            <person name="Silva-Franco F."/>
            <person name="Soanes D."/>
            <person name="Syed K."/>
            <person name="Tagua V.G."/>
            <person name="Talbot N.J."/>
            <person name="Thon M."/>
            <person name="De vries R.P."/>
            <person name="Wiebenga A."/>
            <person name="Yadav J.S."/>
            <person name="Braun E.L."/>
            <person name="Baker S."/>
            <person name="Garre V."/>
            <person name="Horwitz B."/>
            <person name="Torres-Martinez S."/>
            <person name="Idnurm A."/>
            <person name="Herrera-Estrella A."/>
            <person name="Gabaldon T."/>
            <person name="Grigoriev I.V."/>
        </authorList>
    </citation>
    <scope>NUCLEOTIDE SEQUENCE [LARGE SCALE GENOMIC DNA]</scope>
    <source>
        <strain evidence="3">NRRL 1555(-)</strain>
    </source>
</reference>
<sequence>MTFITTTKTTTEGFANKIYTFDLPIHMDAIKSIIRQQVENQRLERPHIVCGVYTNPPVNPYKHFLPSPPIETTGEKTIKSTVDHLVETHSKKDGVDVLPEVFNETKIQDKIKALEEEKHALFQHLKTLLSSQSSQRKPSLEPTLEQRQEPIKPSRGNLRSNSRENVNSRKSRSRSVSHPDYKFTASRYTPYKSTHRQDFFDRTRNYDRQPYHLSHISTLPDTQLLTHHALLAMPYMSRRMPSYSASRQPESVRLPFRSSRGLDRNTPRY</sequence>
<evidence type="ECO:0000256" key="1">
    <source>
        <dbReference type="SAM" id="MobiDB-lite"/>
    </source>
</evidence>
<dbReference type="GeneID" id="28996729"/>
<organism evidence="2 3">
    <name type="scientific">Phycomyces blakesleeanus (strain ATCC 8743b / DSM 1359 / FGSC 10004 / NBRC 33097 / NRRL 1555)</name>
    <dbReference type="NCBI Taxonomy" id="763407"/>
    <lineage>
        <taxon>Eukaryota</taxon>
        <taxon>Fungi</taxon>
        <taxon>Fungi incertae sedis</taxon>
        <taxon>Mucoromycota</taxon>
        <taxon>Mucoromycotina</taxon>
        <taxon>Mucoromycetes</taxon>
        <taxon>Mucorales</taxon>
        <taxon>Phycomycetaceae</taxon>
        <taxon>Phycomyces</taxon>
    </lineage>
</organism>
<dbReference type="EMBL" id="KV440980">
    <property type="protein sequence ID" value="OAD73803.1"/>
    <property type="molecule type" value="Genomic_DNA"/>
</dbReference>
<dbReference type="Proteomes" id="UP000077315">
    <property type="component" value="Unassembled WGS sequence"/>
</dbReference>
<gene>
    <name evidence="2" type="ORF">PHYBLDRAFT_168235</name>
</gene>
<dbReference type="InParanoid" id="A0A162UBA9"/>
<dbReference type="OrthoDB" id="2281022at2759"/>
<feature type="compositionally biased region" description="Basic and acidic residues" evidence="1">
    <location>
        <begin position="260"/>
        <end position="269"/>
    </location>
</feature>
<name>A0A162UBA9_PHYB8</name>
<dbReference type="AlphaFoldDB" id="A0A162UBA9"/>
<feature type="region of interest" description="Disordered" evidence="1">
    <location>
        <begin position="242"/>
        <end position="269"/>
    </location>
</feature>
<evidence type="ECO:0000313" key="2">
    <source>
        <dbReference type="EMBL" id="OAD73803.1"/>
    </source>
</evidence>
<accession>A0A162UBA9</accession>
<evidence type="ECO:0000313" key="3">
    <source>
        <dbReference type="Proteomes" id="UP000077315"/>
    </source>
</evidence>
<dbReference type="RefSeq" id="XP_018291843.1">
    <property type="nucleotide sequence ID" value="XM_018435823.1"/>
</dbReference>